<proteinExistence type="predicted"/>
<comment type="caution">
    <text evidence="2">The sequence shown here is derived from an EMBL/GenBank/DDBJ whole genome shotgun (WGS) entry which is preliminary data.</text>
</comment>
<dbReference type="PROSITE" id="PS50164">
    <property type="entry name" value="GIY_YIG"/>
    <property type="match status" value="1"/>
</dbReference>
<evidence type="ECO:0000313" key="3">
    <source>
        <dbReference type="Proteomes" id="UP001295462"/>
    </source>
</evidence>
<evidence type="ECO:0000313" key="2">
    <source>
        <dbReference type="EMBL" id="CAH1594565.1"/>
    </source>
</evidence>
<dbReference type="EMBL" id="CAKMUD010000082">
    <property type="protein sequence ID" value="CAH1594565.1"/>
    <property type="molecule type" value="Genomic_DNA"/>
</dbReference>
<dbReference type="AlphaFoldDB" id="A0AAU9QPR6"/>
<dbReference type="Proteomes" id="UP001295462">
    <property type="component" value="Unassembled WGS sequence"/>
</dbReference>
<evidence type="ECO:0000259" key="1">
    <source>
        <dbReference type="PROSITE" id="PS50164"/>
    </source>
</evidence>
<dbReference type="CDD" id="cd10440">
    <property type="entry name" value="GIY-YIG_COG3680"/>
    <property type="match status" value="1"/>
</dbReference>
<name>A0AAU9QPR6_9VIBR</name>
<sequence length="379" mass="42849">MFSQSVIEQLKYYVYFLRDPRNGIVFYVGKGRGNRIFNHAECALESDSSSDKLDTIRSILNAGFKVEHYVLRHGLDEVTAFEVEAALIDFIGLTNLSNLQGGHYSSDFGIKTTDEIIAMYSAEALETSLPIVLININKKYYREITQEELYDATREAWVIGSKRDRATYAVTTYRGLTREVYKIKSWYPVDIDGKERWGFIGELANETVREQLRYKAISSHFPQGAANPIKYLNCNAPLSVVRTTPPQKIVQAPIDATEKNLNLIVHIQKGKEKHGYEWGTRQAWKCGDKAHRVKRVIGVVKGKVACVIDGVTAQLSTPMINPNHDIGCEGRYAFLNGICVNENDPHAKEQCELMFKKISGLGQGHRYLNDEELESLTSE</sequence>
<accession>A0AAU9QPR6</accession>
<gene>
    <name evidence="2" type="ORF">THF1A12_290019</name>
</gene>
<dbReference type="InterPro" id="IPR000305">
    <property type="entry name" value="GIY-YIG_endonuc"/>
</dbReference>
<organism evidence="2 3">
    <name type="scientific">Vibrio jasicida</name>
    <dbReference type="NCBI Taxonomy" id="766224"/>
    <lineage>
        <taxon>Bacteria</taxon>
        <taxon>Pseudomonadati</taxon>
        <taxon>Pseudomonadota</taxon>
        <taxon>Gammaproteobacteria</taxon>
        <taxon>Vibrionales</taxon>
        <taxon>Vibrionaceae</taxon>
        <taxon>Vibrio</taxon>
    </lineage>
</organism>
<dbReference type="Pfam" id="PF22945">
    <property type="entry name" value="LEM-3_GIY-YIG"/>
    <property type="match status" value="1"/>
</dbReference>
<feature type="domain" description="GIY-YIG" evidence="1">
    <location>
        <begin position="10"/>
        <end position="99"/>
    </location>
</feature>
<dbReference type="RefSeq" id="WP_104034513.1">
    <property type="nucleotide sequence ID" value="NZ_CAKMTZ010000083.1"/>
</dbReference>
<protein>
    <submittedName>
        <fullName evidence="2">GIY-YIG domain-containing protein</fullName>
    </submittedName>
</protein>
<reference evidence="2" key="1">
    <citation type="submission" date="2022-01" db="EMBL/GenBank/DDBJ databases">
        <authorList>
            <person name="Lagorce A."/>
        </authorList>
    </citation>
    <scope>NUCLEOTIDE SEQUENCE</scope>
    <source>
        <strain evidence="2">Th15_F1_A12</strain>
    </source>
</reference>